<dbReference type="SUPFAM" id="SSF52540">
    <property type="entry name" value="P-loop containing nucleoside triphosphate hydrolases"/>
    <property type="match status" value="1"/>
</dbReference>
<dbReference type="EMBL" id="UXUI01007187">
    <property type="protein sequence ID" value="VDD86094.1"/>
    <property type="molecule type" value="Genomic_DNA"/>
</dbReference>
<keyword evidence="6" id="KW-1185">Reference proteome</keyword>
<dbReference type="InterPro" id="IPR003593">
    <property type="entry name" value="AAA+_ATPase"/>
</dbReference>
<protein>
    <submittedName>
        <fullName evidence="7">AAA domain-containing protein</fullName>
    </submittedName>
</protein>
<reference evidence="7" key="1">
    <citation type="submission" date="2017-02" db="UniProtKB">
        <authorList>
            <consortium name="WormBaseParasite"/>
        </authorList>
    </citation>
    <scope>IDENTIFICATION</scope>
</reference>
<dbReference type="SMART" id="SM00382">
    <property type="entry name" value="AAA"/>
    <property type="match status" value="1"/>
</dbReference>
<dbReference type="GO" id="GO:0005778">
    <property type="term" value="C:peroxisomal membrane"/>
    <property type="evidence" value="ECO:0007669"/>
    <property type="project" value="TreeGrafter"/>
</dbReference>
<dbReference type="GO" id="GO:0016558">
    <property type="term" value="P:protein import into peroxisome matrix"/>
    <property type="evidence" value="ECO:0007669"/>
    <property type="project" value="TreeGrafter"/>
</dbReference>
<dbReference type="GO" id="GO:0016887">
    <property type="term" value="F:ATP hydrolysis activity"/>
    <property type="evidence" value="ECO:0007669"/>
    <property type="project" value="InterPro"/>
</dbReference>
<evidence type="ECO:0000313" key="7">
    <source>
        <dbReference type="WBParaSite" id="EVEC_0000152901-mRNA-1"/>
    </source>
</evidence>
<organism evidence="7">
    <name type="scientific">Enterobius vermicularis</name>
    <name type="common">Human pinworm</name>
    <dbReference type="NCBI Taxonomy" id="51028"/>
    <lineage>
        <taxon>Eukaryota</taxon>
        <taxon>Metazoa</taxon>
        <taxon>Ecdysozoa</taxon>
        <taxon>Nematoda</taxon>
        <taxon>Chromadorea</taxon>
        <taxon>Rhabditida</taxon>
        <taxon>Spirurina</taxon>
        <taxon>Oxyuridomorpha</taxon>
        <taxon>Oxyuroidea</taxon>
        <taxon>Oxyuridae</taxon>
        <taxon>Enterobius</taxon>
    </lineage>
</organism>
<evidence type="ECO:0000256" key="3">
    <source>
        <dbReference type="ARBA" id="ARBA00023054"/>
    </source>
</evidence>
<keyword evidence="1" id="KW-0547">Nucleotide-binding</keyword>
<evidence type="ECO:0000259" key="4">
    <source>
        <dbReference type="SMART" id="SM00382"/>
    </source>
</evidence>
<evidence type="ECO:0000256" key="2">
    <source>
        <dbReference type="ARBA" id="ARBA00022840"/>
    </source>
</evidence>
<reference evidence="5 6" key="2">
    <citation type="submission" date="2018-10" db="EMBL/GenBank/DDBJ databases">
        <authorList>
            <consortium name="Pathogen Informatics"/>
        </authorList>
    </citation>
    <scope>NUCLEOTIDE SEQUENCE [LARGE SCALE GENOMIC DNA]</scope>
</reference>
<dbReference type="PANTHER" id="PTHR23077">
    <property type="entry name" value="AAA-FAMILY ATPASE"/>
    <property type="match status" value="1"/>
</dbReference>
<proteinExistence type="predicted"/>
<evidence type="ECO:0000313" key="6">
    <source>
        <dbReference type="Proteomes" id="UP000274131"/>
    </source>
</evidence>
<evidence type="ECO:0000313" key="5">
    <source>
        <dbReference type="EMBL" id="VDD86094.1"/>
    </source>
</evidence>
<keyword evidence="3" id="KW-0175">Coiled coil</keyword>
<dbReference type="OrthoDB" id="2187at2759"/>
<dbReference type="AlphaFoldDB" id="A0A0N4UVQ1"/>
<dbReference type="Pfam" id="PF00004">
    <property type="entry name" value="AAA"/>
    <property type="match status" value="1"/>
</dbReference>
<name>A0A0N4UVQ1_ENTVE</name>
<dbReference type="InterPro" id="IPR027417">
    <property type="entry name" value="P-loop_NTPase"/>
</dbReference>
<dbReference type="InterPro" id="IPR003959">
    <property type="entry name" value="ATPase_AAA_core"/>
</dbReference>
<dbReference type="PANTHER" id="PTHR23077:SF12">
    <property type="entry name" value="PEROXISOMAL ATPASE PEX1"/>
    <property type="match status" value="1"/>
</dbReference>
<evidence type="ECO:0000256" key="1">
    <source>
        <dbReference type="ARBA" id="ARBA00022741"/>
    </source>
</evidence>
<dbReference type="FunFam" id="3.40.50.300:FF:001025">
    <property type="entry name" value="ATPase family, AAA domain-containing 2B"/>
    <property type="match status" value="1"/>
</dbReference>
<dbReference type="STRING" id="51028.A0A0N4UVQ1"/>
<dbReference type="Proteomes" id="UP000274131">
    <property type="component" value="Unassembled WGS sequence"/>
</dbReference>
<dbReference type="WBParaSite" id="EVEC_0000152901-mRNA-1">
    <property type="protein sequence ID" value="EVEC_0000152901-mRNA-1"/>
    <property type="gene ID" value="EVEC_0000152901"/>
</dbReference>
<dbReference type="Gene3D" id="1.10.8.60">
    <property type="match status" value="1"/>
</dbReference>
<sequence length="272" mass="30481">MELKNQSNLSWNDVGGMEKLKKKLVEIFIWPLKYKQLFGKCPVKTGRGVLLHGPSGCGKTLVSKVLASESSLNVFYVKGPELLSKYVGESEEKIRSIFETAALSPPSLIVFDEFDSLGVRRGHDSTGVTDRVVNQMLTELDGIERLKGIYVIATTNRADLIDLFLNLFYFDPLHCGLNETNLILFKEERRAILKVLTKGIKVHQDVNFSLVAEKTVGWSGARLKGLVTSARFLAQFPASENGASIMDFVKIDLFWPDVIYHSTVWRVRVTLA</sequence>
<keyword evidence="2" id="KW-0067">ATP-binding</keyword>
<dbReference type="InterPro" id="IPR050168">
    <property type="entry name" value="AAA_ATPase_domain"/>
</dbReference>
<gene>
    <name evidence="5" type="ORF">EVEC_LOCUS1237</name>
</gene>
<dbReference type="GO" id="GO:0005829">
    <property type="term" value="C:cytosol"/>
    <property type="evidence" value="ECO:0007669"/>
    <property type="project" value="TreeGrafter"/>
</dbReference>
<dbReference type="GO" id="GO:0005524">
    <property type="term" value="F:ATP binding"/>
    <property type="evidence" value="ECO:0007669"/>
    <property type="project" value="UniProtKB-KW"/>
</dbReference>
<accession>A0A0N4UVQ1</accession>
<dbReference type="Gene3D" id="3.40.50.300">
    <property type="entry name" value="P-loop containing nucleotide triphosphate hydrolases"/>
    <property type="match status" value="1"/>
</dbReference>
<feature type="domain" description="AAA+ ATPase" evidence="4">
    <location>
        <begin position="45"/>
        <end position="174"/>
    </location>
</feature>